<comment type="similarity">
    <text evidence="1 5">Belongs to the GcvH family.</text>
</comment>
<evidence type="ECO:0000256" key="5">
    <source>
        <dbReference type="RuleBase" id="RU364055"/>
    </source>
</evidence>
<accession>A0A0R3QYR3</accession>
<evidence type="ECO:0000313" key="9">
    <source>
        <dbReference type="WBParaSite" id="BTMF_0001288701-mRNA-1"/>
    </source>
</evidence>
<dbReference type="Proteomes" id="UP000280834">
    <property type="component" value="Unassembled WGS sequence"/>
</dbReference>
<organism evidence="9">
    <name type="scientific">Brugia timori</name>
    <dbReference type="NCBI Taxonomy" id="42155"/>
    <lineage>
        <taxon>Eukaryota</taxon>
        <taxon>Metazoa</taxon>
        <taxon>Ecdysozoa</taxon>
        <taxon>Nematoda</taxon>
        <taxon>Chromadorea</taxon>
        <taxon>Rhabditida</taxon>
        <taxon>Spirurina</taxon>
        <taxon>Spiruromorpha</taxon>
        <taxon>Filarioidea</taxon>
        <taxon>Onchocercidae</taxon>
        <taxon>Brugia</taxon>
    </lineage>
</organism>
<comment type="subcellular location">
    <subcellularLocation>
        <location evidence="5">Mitochondrion</location>
    </subcellularLocation>
</comment>
<keyword evidence="8" id="KW-1185">Reference proteome</keyword>
<proteinExistence type="inferred from homology"/>
<name>A0A0R3QYR3_9BILA</name>
<feature type="modified residue" description="N6-lipoyllysine" evidence="4">
    <location>
        <position position="134"/>
    </location>
</feature>
<dbReference type="PROSITE" id="PS00189">
    <property type="entry name" value="LIPOYL"/>
    <property type="match status" value="1"/>
</dbReference>
<dbReference type="AlphaFoldDB" id="A0A0R3QYR3"/>
<dbReference type="InterPro" id="IPR033753">
    <property type="entry name" value="GCV_H/Fam206"/>
</dbReference>
<dbReference type="InterPro" id="IPR000089">
    <property type="entry name" value="Biotin_lipoyl"/>
</dbReference>
<dbReference type="HAMAP" id="MF_00272">
    <property type="entry name" value="GcvH"/>
    <property type="match status" value="1"/>
</dbReference>
<protein>
    <recommendedName>
        <fullName evidence="5">Glycine cleavage system H protein</fullName>
    </recommendedName>
</protein>
<feature type="domain" description="Lipoyl-binding" evidence="6">
    <location>
        <begin position="93"/>
        <end position="175"/>
    </location>
</feature>
<dbReference type="EMBL" id="UZAG01017899">
    <property type="protein sequence ID" value="VDO37181.1"/>
    <property type="molecule type" value="Genomic_DNA"/>
</dbReference>
<dbReference type="PANTHER" id="PTHR11715:SF3">
    <property type="entry name" value="GLYCINE CLEAVAGE SYSTEM H PROTEIN-RELATED"/>
    <property type="match status" value="1"/>
</dbReference>
<dbReference type="InterPro" id="IPR002930">
    <property type="entry name" value="GCV_H"/>
</dbReference>
<keyword evidence="2 4" id="KW-0450">Lipoyl</keyword>
<comment type="subunit">
    <text evidence="5">The glycine cleavage system is composed of four proteins: P, T, L and H.</text>
</comment>
<dbReference type="InterPro" id="IPR011053">
    <property type="entry name" value="Single_hybrid_motif"/>
</dbReference>
<gene>
    <name evidence="7" type="ORF">BTMF_LOCUS10899</name>
</gene>
<dbReference type="PANTHER" id="PTHR11715">
    <property type="entry name" value="GLYCINE CLEAVAGE SYSTEM H PROTEIN"/>
    <property type="match status" value="1"/>
</dbReference>
<dbReference type="InterPro" id="IPR003016">
    <property type="entry name" value="2-oxoA_DH_lipoyl-BS"/>
</dbReference>
<evidence type="ECO:0000256" key="3">
    <source>
        <dbReference type="ARBA" id="ARBA00022946"/>
    </source>
</evidence>
<dbReference type="SUPFAM" id="SSF51230">
    <property type="entry name" value="Single hybrid motif"/>
    <property type="match status" value="1"/>
</dbReference>
<evidence type="ECO:0000256" key="2">
    <source>
        <dbReference type="ARBA" id="ARBA00022823"/>
    </source>
</evidence>
<evidence type="ECO:0000313" key="7">
    <source>
        <dbReference type="EMBL" id="VDO37181.1"/>
    </source>
</evidence>
<evidence type="ECO:0000256" key="1">
    <source>
        <dbReference type="ARBA" id="ARBA00009249"/>
    </source>
</evidence>
<sequence length="204" mass="22943">MSHITFHGLSLGTVNKTEKRGMWPTNDNSFEDFKHLTDMATYYTRAVQRLFPSVVTSKSLFISMYRTIAMSKRSFSDRYYTKKHEWVIIEGNTAIVGISDFAQAALGDIVYAELPEVGKELHAGDSVGAVESVKAASDIYSPISGIVTEKNIEVESNPSLINKSAIDKGWLYKLKVKDVNELKELMNETAYEAYKKMEEQEAAH</sequence>
<evidence type="ECO:0000256" key="4">
    <source>
        <dbReference type="PIRSR" id="PIRSR617453-50"/>
    </source>
</evidence>
<comment type="function">
    <text evidence="5">The H protein shuttles the methylamine group of glycine from the P protein to the T protein.</text>
</comment>
<dbReference type="GO" id="GO:0009249">
    <property type="term" value="P:protein lipoylation"/>
    <property type="evidence" value="ECO:0007669"/>
    <property type="project" value="TreeGrafter"/>
</dbReference>
<comment type="cofactor">
    <cofactor evidence="5">
        <name>(R)-lipoate</name>
        <dbReference type="ChEBI" id="CHEBI:83088"/>
    </cofactor>
    <text evidence="5">Binds 1 lipoyl cofactor covalently.</text>
</comment>
<evidence type="ECO:0000259" key="6">
    <source>
        <dbReference type="PROSITE" id="PS50968"/>
    </source>
</evidence>
<dbReference type="WBParaSite" id="BTMF_0001288701-mRNA-1">
    <property type="protein sequence ID" value="BTMF_0001288701-mRNA-1"/>
    <property type="gene ID" value="BTMF_0001288701"/>
</dbReference>
<dbReference type="Gene3D" id="2.40.50.100">
    <property type="match status" value="1"/>
</dbReference>
<dbReference type="PROSITE" id="PS50968">
    <property type="entry name" value="BIOTINYL_LIPOYL"/>
    <property type="match status" value="1"/>
</dbReference>
<evidence type="ECO:0000313" key="8">
    <source>
        <dbReference type="Proteomes" id="UP000280834"/>
    </source>
</evidence>
<dbReference type="CDD" id="cd06848">
    <property type="entry name" value="GCS_H"/>
    <property type="match status" value="1"/>
</dbReference>
<dbReference type="Pfam" id="PF01597">
    <property type="entry name" value="GCV_H"/>
    <property type="match status" value="1"/>
</dbReference>
<reference evidence="9" key="1">
    <citation type="submission" date="2017-02" db="UniProtKB">
        <authorList>
            <consortium name="WormBaseParasite"/>
        </authorList>
    </citation>
    <scope>IDENTIFICATION</scope>
</reference>
<dbReference type="STRING" id="42155.A0A0R3QYR3"/>
<dbReference type="NCBIfam" id="TIGR00527">
    <property type="entry name" value="gcvH"/>
    <property type="match status" value="1"/>
</dbReference>
<dbReference type="GO" id="GO:0005739">
    <property type="term" value="C:mitochondrion"/>
    <property type="evidence" value="ECO:0007669"/>
    <property type="project" value="UniProtKB-SubCell"/>
</dbReference>
<keyword evidence="5" id="KW-0496">Mitochondrion</keyword>
<dbReference type="InterPro" id="IPR017453">
    <property type="entry name" value="GCV_H_sub"/>
</dbReference>
<dbReference type="GO" id="GO:0005960">
    <property type="term" value="C:glycine cleavage complex"/>
    <property type="evidence" value="ECO:0007669"/>
    <property type="project" value="UniProtKB-UniRule"/>
</dbReference>
<dbReference type="GO" id="GO:0019464">
    <property type="term" value="P:glycine decarboxylation via glycine cleavage system"/>
    <property type="evidence" value="ECO:0007669"/>
    <property type="project" value="UniProtKB-UniRule"/>
</dbReference>
<dbReference type="NCBIfam" id="NF002270">
    <property type="entry name" value="PRK01202.1"/>
    <property type="match status" value="1"/>
</dbReference>
<keyword evidence="3 5" id="KW-0809">Transit peptide</keyword>
<reference evidence="7 8" key="2">
    <citation type="submission" date="2018-11" db="EMBL/GenBank/DDBJ databases">
        <authorList>
            <consortium name="Pathogen Informatics"/>
        </authorList>
    </citation>
    <scope>NUCLEOTIDE SEQUENCE [LARGE SCALE GENOMIC DNA]</scope>
</reference>